<feature type="transmembrane region" description="Helical" evidence="12">
    <location>
        <begin position="570"/>
        <end position="590"/>
    </location>
</feature>
<feature type="compositionally biased region" description="Low complexity" evidence="11">
    <location>
        <begin position="247"/>
        <end position="293"/>
    </location>
</feature>
<evidence type="ECO:0000256" key="12">
    <source>
        <dbReference type="SAM" id="Phobius"/>
    </source>
</evidence>
<dbReference type="Pfam" id="PF03878">
    <property type="entry name" value="YIF1"/>
    <property type="match status" value="1"/>
</dbReference>
<proteinExistence type="inferred from homology"/>
<feature type="compositionally biased region" description="Low complexity" evidence="11">
    <location>
        <begin position="151"/>
        <end position="174"/>
    </location>
</feature>
<feature type="region of interest" description="Disordered" evidence="11">
    <location>
        <begin position="393"/>
        <end position="420"/>
    </location>
</feature>
<feature type="transmembrane region" description="Helical" evidence="12">
    <location>
        <begin position="464"/>
        <end position="488"/>
    </location>
</feature>
<keyword evidence="6" id="KW-0256">Endoplasmic reticulum</keyword>
<feature type="compositionally biased region" description="Low complexity" evidence="11">
    <location>
        <begin position="45"/>
        <end position="84"/>
    </location>
</feature>
<accession>A0A1Y2HDH6</accession>
<dbReference type="GO" id="GO:0030134">
    <property type="term" value="C:COPII-coated ER to Golgi transport vesicle"/>
    <property type="evidence" value="ECO:0007669"/>
    <property type="project" value="TreeGrafter"/>
</dbReference>
<comment type="caution">
    <text evidence="13">The sequence shown here is derived from an EMBL/GenBank/DDBJ whole genome shotgun (WGS) entry which is preliminary data.</text>
</comment>
<evidence type="ECO:0000256" key="1">
    <source>
        <dbReference type="ARBA" id="ARBA00004477"/>
    </source>
</evidence>
<dbReference type="GO" id="GO:0005793">
    <property type="term" value="C:endoplasmic reticulum-Golgi intermediate compartment"/>
    <property type="evidence" value="ECO:0007669"/>
    <property type="project" value="TreeGrafter"/>
</dbReference>
<evidence type="ECO:0000256" key="5">
    <source>
        <dbReference type="ARBA" id="ARBA00022692"/>
    </source>
</evidence>
<feature type="compositionally biased region" description="Low complexity" evidence="11">
    <location>
        <begin position="402"/>
        <end position="411"/>
    </location>
</feature>
<name>A0A1Y2HDH6_9FUNG</name>
<keyword evidence="4" id="KW-0813">Transport</keyword>
<feature type="transmembrane region" description="Helical" evidence="12">
    <location>
        <begin position="433"/>
        <end position="452"/>
    </location>
</feature>
<keyword evidence="8 12" id="KW-1133">Transmembrane helix</keyword>
<gene>
    <name evidence="13" type="ORF">BCR44DRAFT_57997</name>
</gene>
<evidence type="ECO:0000256" key="6">
    <source>
        <dbReference type="ARBA" id="ARBA00022824"/>
    </source>
</evidence>
<feature type="region of interest" description="Disordered" evidence="11">
    <location>
        <begin position="224"/>
        <end position="293"/>
    </location>
</feature>
<evidence type="ECO:0000256" key="3">
    <source>
        <dbReference type="ARBA" id="ARBA00009727"/>
    </source>
</evidence>
<dbReference type="EMBL" id="MCFL01000044">
    <property type="protein sequence ID" value="ORZ32626.1"/>
    <property type="molecule type" value="Genomic_DNA"/>
</dbReference>
<keyword evidence="10 12" id="KW-0472">Membrane</keyword>
<evidence type="ECO:0000256" key="9">
    <source>
        <dbReference type="ARBA" id="ARBA00023034"/>
    </source>
</evidence>
<feature type="transmembrane region" description="Helical" evidence="12">
    <location>
        <begin position="508"/>
        <end position="540"/>
    </location>
</feature>
<protein>
    <submittedName>
        <fullName evidence="13">YIF1-domain-containing protein</fullName>
    </submittedName>
</protein>
<organism evidence="13 14">
    <name type="scientific">Catenaria anguillulae PL171</name>
    <dbReference type="NCBI Taxonomy" id="765915"/>
    <lineage>
        <taxon>Eukaryota</taxon>
        <taxon>Fungi</taxon>
        <taxon>Fungi incertae sedis</taxon>
        <taxon>Blastocladiomycota</taxon>
        <taxon>Blastocladiomycetes</taxon>
        <taxon>Blastocladiales</taxon>
        <taxon>Catenariaceae</taxon>
        <taxon>Catenaria</taxon>
    </lineage>
</organism>
<dbReference type="PANTHER" id="PTHR14083">
    <property type="entry name" value="YIP1 INTERACTING FACTOR HOMOLOG YIF1 PROTEIN"/>
    <property type="match status" value="1"/>
</dbReference>
<evidence type="ECO:0000256" key="8">
    <source>
        <dbReference type="ARBA" id="ARBA00022989"/>
    </source>
</evidence>
<evidence type="ECO:0000256" key="2">
    <source>
        <dbReference type="ARBA" id="ARBA00004653"/>
    </source>
</evidence>
<dbReference type="Proteomes" id="UP000193411">
    <property type="component" value="Unassembled WGS sequence"/>
</dbReference>
<keyword evidence="9" id="KW-0333">Golgi apparatus</keyword>
<keyword evidence="5 12" id="KW-0812">Transmembrane</keyword>
<dbReference type="GO" id="GO:0005789">
    <property type="term" value="C:endoplasmic reticulum membrane"/>
    <property type="evidence" value="ECO:0007669"/>
    <property type="project" value="UniProtKB-SubCell"/>
</dbReference>
<dbReference type="GO" id="GO:0000139">
    <property type="term" value="C:Golgi membrane"/>
    <property type="evidence" value="ECO:0007669"/>
    <property type="project" value="UniProtKB-SubCell"/>
</dbReference>
<keyword evidence="14" id="KW-1185">Reference proteome</keyword>
<dbReference type="AlphaFoldDB" id="A0A1Y2HDH6"/>
<dbReference type="PANTHER" id="PTHR14083:SF0">
    <property type="entry name" value="YIP1D-INTERACTING FACTOR 1, ISOFORM C"/>
    <property type="match status" value="1"/>
</dbReference>
<feature type="compositionally biased region" description="Low complexity" evidence="11">
    <location>
        <begin position="124"/>
        <end position="138"/>
    </location>
</feature>
<dbReference type="InterPro" id="IPR005578">
    <property type="entry name" value="Yif1_fam"/>
</dbReference>
<evidence type="ECO:0000313" key="13">
    <source>
        <dbReference type="EMBL" id="ORZ32626.1"/>
    </source>
</evidence>
<dbReference type="GO" id="GO:0006888">
    <property type="term" value="P:endoplasmic reticulum to Golgi vesicle-mediated transport"/>
    <property type="evidence" value="ECO:0007669"/>
    <property type="project" value="InterPro"/>
</dbReference>
<comment type="similarity">
    <text evidence="3">Belongs to the YIF1 family.</text>
</comment>
<evidence type="ECO:0000256" key="10">
    <source>
        <dbReference type="ARBA" id="ARBA00023136"/>
    </source>
</evidence>
<feature type="region of interest" description="Disordered" evidence="11">
    <location>
        <begin position="1"/>
        <end position="174"/>
    </location>
</feature>
<comment type="subcellular location">
    <subcellularLocation>
        <location evidence="1">Endoplasmic reticulum membrane</location>
        <topology evidence="1">Multi-pass membrane protein</topology>
    </subcellularLocation>
    <subcellularLocation>
        <location evidence="2">Golgi apparatus membrane</location>
        <topology evidence="2">Multi-pass membrane protein</topology>
    </subcellularLocation>
</comment>
<evidence type="ECO:0000313" key="14">
    <source>
        <dbReference type="Proteomes" id="UP000193411"/>
    </source>
</evidence>
<evidence type="ECO:0000256" key="11">
    <source>
        <dbReference type="SAM" id="MobiDB-lite"/>
    </source>
</evidence>
<evidence type="ECO:0000256" key="7">
    <source>
        <dbReference type="ARBA" id="ARBA00022927"/>
    </source>
</evidence>
<dbReference type="STRING" id="765915.A0A1Y2HDH6"/>
<dbReference type="OrthoDB" id="337750at2759"/>
<feature type="compositionally biased region" description="Pro residues" evidence="11">
    <location>
        <begin position="17"/>
        <end position="39"/>
    </location>
</feature>
<reference evidence="13 14" key="1">
    <citation type="submission" date="2016-07" db="EMBL/GenBank/DDBJ databases">
        <title>Pervasive Adenine N6-methylation of Active Genes in Fungi.</title>
        <authorList>
            <consortium name="DOE Joint Genome Institute"/>
            <person name="Mondo S.J."/>
            <person name="Dannebaum R.O."/>
            <person name="Kuo R.C."/>
            <person name="Labutti K."/>
            <person name="Haridas S."/>
            <person name="Kuo A."/>
            <person name="Salamov A."/>
            <person name="Ahrendt S.R."/>
            <person name="Lipzen A."/>
            <person name="Sullivan W."/>
            <person name="Andreopoulos W.B."/>
            <person name="Clum A."/>
            <person name="Lindquist E."/>
            <person name="Daum C."/>
            <person name="Ramamoorthy G.K."/>
            <person name="Gryganskyi A."/>
            <person name="Culley D."/>
            <person name="Magnuson J.K."/>
            <person name="James T.Y."/>
            <person name="O'Malley M.A."/>
            <person name="Stajich J.E."/>
            <person name="Spatafora J.W."/>
            <person name="Visel A."/>
            <person name="Grigoriev I.V."/>
        </authorList>
    </citation>
    <scope>NUCLEOTIDE SEQUENCE [LARGE SCALE GENOMIC DNA]</scope>
    <source>
        <strain evidence="13 14">PL171</strain>
    </source>
</reference>
<keyword evidence="7" id="KW-0653">Protein transport</keyword>
<evidence type="ECO:0000256" key="4">
    <source>
        <dbReference type="ARBA" id="ARBA00022448"/>
    </source>
</evidence>
<dbReference type="GO" id="GO:0015031">
    <property type="term" value="P:protein transport"/>
    <property type="evidence" value="ECO:0007669"/>
    <property type="project" value="UniProtKB-KW"/>
</dbReference>
<sequence length="632" mass="66672">MYQQPPPGIPQGYRPASMPPAPATAAAPSPPPLVHPVPVPASRTAQQAAQQAQSQPQNQSYTPIATPGPSAASGSMSSATATAAHPYMSGHMAPSPAPSVTSSMTGGTGTPAPPVYMPAGYQNQYQAPSQARAQQQPATNTNPFASAGYAPIQPQQQHPWQPTPPASSMTPASGSMMGSGYGLAGYAPVPVPTHVTGGSVGGARAASPAMSSHFGSTMSMPAAVNVQQQQQQQQQLSGSPAGSASHMGSMMSMGSGFGQQQQGYTQQQQQSQQYGQSYGQSMQQQQQQQQQGGQQFTQNLAQAFAPAFGGFINDPAAQIGLQLGSKAMHAGQEYVNQNLGRYVNVPHLKYYFNVSNSYVLNKLRLVLFPFRQSHWHRTIINAPTATPAYPSPHMPHNPYAPQPMATATPQPSGTPGGSLTYRPPREDLLSPDLYIPVMAFVTYVLLIGYELGMRNKFHPRELGMTASTAFFLVLLEILLVKLGCYLFSVTPGAPMLDLVAYAGYKFVGIIAVTLAAMVLPSWGFWATLGYMSLATGFFALRSMKYIVIPESLLVSAGTGHIPQRKRRSNFLVAVVAVQVAVMWVLVPWAGTASGTKRNGGFVGDAGGLDGGAASEGIVGDGASGLVRRSAWF</sequence>